<evidence type="ECO:0000256" key="6">
    <source>
        <dbReference type="ARBA" id="ARBA00022692"/>
    </source>
</evidence>
<comment type="subcellular location">
    <subcellularLocation>
        <location evidence="2">Cell outer membrane</location>
    </subcellularLocation>
    <subcellularLocation>
        <location evidence="1">Cell surface</location>
    </subcellularLocation>
</comment>
<dbReference type="AlphaFoldDB" id="A0A7Y4P4D4"/>
<dbReference type="Proteomes" id="UP000541421">
    <property type="component" value="Unassembled WGS sequence"/>
</dbReference>
<feature type="signal peptide" evidence="11">
    <location>
        <begin position="1"/>
        <end position="33"/>
    </location>
</feature>
<evidence type="ECO:0000313" key="15">
    <source>
        <dbReference type="Proteomes" id="UP000541421"/>
    </source>
</evidence>
<accession>A0A7Y4P4D4</accession>
<keyword evidence="10" id="KW-0998">Cell outer membrane</keyword>
<dbReference type="RefSeq" id="WP_171588946.1">
    <property type="nucleotide sequence ID" value="NZ_JABGBO010000007.1"/>
</dbReference>
<dbReference type="InterPro" id="IPR008635">
    <property type="entry name" value="Coiled_stalk_dom"/>
</dbReference>
<name>A0A7Y4P4D4_9BURK</name>
<sequence length="602" mass="64358">MMKFIRLKLNKKTVISQALMAVFCLSVSTQAMATTISDTDWNAKSESEKMAFAKNNFNDLTPSQKQWITDKLTYLYAKGMISDQVIGNNTTPANMTGSFIGGHNNVLFGLDKENYEKRGYIVGGHNVVIGAGGIAMGYQATTFHTDTIAIGEYAASLPLIYYPKDDGEAAVMLPQHMAQNMLGFSLGNNTSSNASSISLGGSAMTLAPQSIALGIFSGVGNAESQKYIIDAVNGSTYRGQLNPAWMDLLHKNGINSNAYCGSCSPEEKAKYDAIMKDLKKTYKDYLDGIGYDRLDGNSQSMIMDALRFQYATKDNQPENGVAIGSFAYTSETGGVALGSGSKADRAGFTSLNPEEVPYSHADLNGKTTGAVSIGRKDALRQLINLADGTEDTDAVNLRQLRAAVSGASGDAGNLDTIVGDRNIKVGPPQKEGDSDKKQIKITLNDNIHVKSVDTDTVRVDNIGVSIKEGPSMTAQGIDANNTRITNVAPGRPDTNDAVNMRQLGELRKELKNDISYMGEKMRKMKKEMRGIGANATAIASLPQVMHAGKSQIAASTGIYRDATAVAIGWSHASQDGRKIIKLNGAINSNGDGTAGIGFGYEY</sequence>
<dbReference type="InterPro" id="IPR011049">
    <property type="entry name" value="Serralysin-like_metalloprot_C"/>
</dbReference>
<keyword evidence="7 11" id="KW-0732">Signal</keyword>
<dbReference type="Gene3D" id="3.30.1300.30">
    <property type="entry name" value="GSPII I/J protein-like"/>
    <property type="match status" value="1"/>
</dbReference>
<dbReference type="Pfam" id="PF05662">
    <property type="entry name" value="YadA_stalk"/>
    <property type="match status" value="2"/>
</dbReference>
<evidence type="ECO:0000256" key="2">
    <source>
        <dbReference type="ARBA" id="ARBA00004442"/>
    </source>
</evidence>
<dbReference type="SUPFAM" id="SSF101967">
    <property type="entry name" value="Adhesin YadA, collagen-binding domain"/>
    <property type="match status" value="2"/>
</dbReference>
<keyword evidence="6" id="KW-0812">Transmembrane</keyword>
<evidence type="ECO:0000313" key="14">
    <source>
        <dbReference type="EMBL" id="NOL49962.1"/>
    </source>
</evidence>
<feature type="chain" id="PRO_5030647287" evidence="11">
    <location>
        <begin position="34"/>
        <end position="602"/>
    </location>
</feature>
<proteinExistence type="inferred from homology"/>
<dbReference type="GO" id="GO:0009986">
    <property type="term" value="C:cell surface"/>
    <property type="evidence" value="ECO:0007669"/>
    <property type="project" value="UniProtKB-SubCell"/>
</dbReference>
<reference evidence="14 15" key="1">
    <citation type="submission" date="2020-05" db="EMBL/GenBank/DDBJ databases">
        <authorList>
            <person name="Niu N."/>
        </authorList>
    </citation>
    <scope>NUCLEOTIDE SEQUENCE [LARGE SCALE GENOMIC DNA]</scope>
    <source>
        <strain evidence="14 15">LMG10982</strain>
    </source>
</reference>
<keyword evidence="4" id="KW-0813">Transport</keyword>
<evidence type="ECO:0000256" key="10">
    <source>
        <dbReference type="ARBA" id="ARBA00023237"/>
    </source>
</evidence>
<evidence type="ECO:0000256" key="7">
    <source>
        <dbReference type="ARBA" id="ARBA00022729"/>
    </source>
</evidence>
<dbReference type="Gene3D" id="2.20.70.140">
    <property type="match status" value="1"/>
</dbReference>
<evidence type="ECO:0000256" key="5">
    <source>
        <dbReference type="ARBA" id="ARBA00022452"/>
    </source>
</evidence>
<evidence type="ECO:0000256" key="4">
    <source>
        <dbReference type="ARBA" id="ARBA00022448"/>
    </source>
</evidence>
<evidence type="ECO:0000256" key="9">
    <source>
        <dbReference type="ARBA" id="ARBA00023136"/>
    </source>
</evidence>
<keyword evidence="8" id="KW-0653">Protein transport</keyword>
<dbReference type="GO" id="GO:0009279">
    <property type="term" value="C:cell outer membrane"/>
    <property type="evidence" value="ECO:0007669"/>
    <property type="project" value="UniProtKB-SubCell"/>
</dbReference>
<feature type="domain" description="Trimeric autotransporter adhesin YadA-like stalk" evidence="13">
    <location>
        <begin position="381"/>
        <end position="419"/>
    </location>
</feature>
<evidence type="ECO:0000256" key="1">
    <source>
        <dbReference type="ARBA" id="ARBA00004241"/>
    </source>
</evidence>
<dbReference type="SUPFAM" id="SSF54523">
    <property type="entry name" value="Pili subunits"/>
    <property type="match status" value="1"/>
</dbReference>
<dbReference type="Pfam" id="PF03895">
    <property type="entry name" value="YadA_anchor"/>
    <property type="match status" value="1"/>
</dbReference>
<evidence type="ECO:0000259" key="13">
    <source>
        <dbReference type="Pfam" id="PF05662"/>
    </source>
</evidence>
<dbReference type="Gene3D" id="2.150.10.10">
    <property type="entry name" value="Serralysin-like metalloprotease, C-terminal"/>
    <property type="match status" value="2"/>
</dbReference>
<dbReference type="GO" id="GO:0015031">
    <property type="term" value="P:protein transport"/>
    <property type="evidence" value="ECO:0007669"/>
    <property type="project" value="UniProtKB-KW"/>
</dbReference>
<evidence type="ECO:0000256" key="11">
    <source>
        <dbReference type="SAM" id="SignalP"/>
    </source>
</evidence>
<dbReference type="InterPro" id="IPR005594">
    <property type="entry name" value="YadA_C"/>
</dbReference>
<organism evidence="14 15">
    <name type="scientific">Pelistega europaea</name>
    <dbReference type="NCBI Taxonomy" id="106147"/>
    <lineage>
        <taxon>Bacteria</taxon>
        <taxon>Pseudomonadati</taxon>
        <taxon>Pseudomonadota</taxon>
        <taxon>Betaproteobacteria</taxon>
        <taxon>Burkholderiales</taxon>
        <taxon>Alcaligenaceae</taxon>
        <taxon>Pelistega</taxon>
    </lineage>
</organism>
<evidence type="ECO:0000256" key="8">
    <source>
        <dbReference type="ARBA" id="ARBA00022927"/>
    </source>
</evidence>
<keyword evidence="5" id="KW-1134">Transmembrane beta strand</keyword>
<dbReference type="InterPro" id="IPR045584">
    <property type="entry name" value="Pilin-like"/>
</dbReference>
<comment type="similarity">
    <text evidence="3">Belongs to the autotransporter-2 (AT-2) (TC 1.B.40) family.</text>
</comment>
<keyword evidence="9" id="KW-0472">Membrane</keyword>
<gene>
    <name evidence="14" type="ORF">HKX40_07410</name>
</gene>
<feature type="domain" description="Trimeric autotransporter adhesin YadA-like C-terminal membrane anchor" evidence="12">
    <location>
        <begin position="542"/>
        <end position="601"/>
    </location>
</feature>
<keyword evidence="15" id="KW-1185">Reference proteome</keyword>
<protein>
    <submittedName>
        <fullName evidence="14">Uncharacterized protein</fullName>
    </submittedName>
</protein>
<evidence type="ECO:0000259" key="12">
    <source>
        <dbReference type="Pfam" id="PF03895"/>
    </source>
</evidence>
<feature type="domain" description="Trimeric autotransporter adhesin YadA-like stalk" evidence="13">
    <location>
        <begin position="483"/>
        <end position="514"/>
    </location>
</feature>
<dbReference type="EMBL" id="JABGBO010000007">
    <property type="protein sequence ID" value="NOL49962.1"/>
    <property type="molecule type" value="Genomic_DNA"/>
</dbReference>
<comment type="caution">
    <text evidence="14">The sequence shown here is derived from an EMBL/GenBank/DDBJ whole genome shotgun (WGS) entry which is preliminary data.</text>
</comment>
<evidence type="ECO:0000256" key="3">
    <source>
        <dbReference type="ARBA" id="ARBA00005848"/>
    </source>
</evidence>